<dbReference type="AlphaFoldDB" id="A0A4C1WSH5"/>
<proteinExistence type="predicted"/>
<name>A0A4C1WSH5_EUMVA</name>
<organism evidence="2 3">
    <name type="scientific">Eumeta variegata</name>
    <name type="common">Bagworm moth</name>
    <name type="synonym">Eumeta japonica</name>
    <dbReference type="NCBI Taxonomy" id="151549"/>
    <lineage>
        <taxon>Eukaryota</taxon>
        <taxon>Metazoa</taxon>
        <taxon>Ecdysozoa</taxon>
        <taxon>Arthropoda</taxon>
        <taxon>Hexapoda</taxon>
        <taxon>Insecta</taxon>
        <taxon>Pterygota</taxon>
        <taxon>Neoptera</taxon>
        <taxon>Endopterygota</taxon>
        <taxon>Lepidoptera</taxon>
        <taxon>Glossata</taxon>
        <taxon>Ditrysia</taxon>
        <taxon>Tineoidea</taxon>
        <taxon>Psychidae</taxon>
        <taxon>Oiketicinae</taxon>
        <taxon>Eumeta</taxon>
    </lineage>
</organism>
<evidence type="ECO:0000313" key="3">
    <source>
        <dbReference type="Proteomes" id="UP000299102"/>
    </source>
</evidence>
<protein>
    <submittedName>
        <fullName evidence="2">Uncharacterized protein</fullName>
    </submittedName>
</protein>
<reference evidence="2 3" key="1">
    <citation type="journal article" date="2019" name="Commun. Biol.">
        <title>The bagworm genome reveals a unique fibroin gene that provides high tensile strength.</title>
        <authorList>
            <person name="Kono N."/>
            <person name="Nakamura H."/>
            <person name="Ohtoshi R."/>
            <person name="Tomita M."/>
            <person name="Numata K."/>
            <person name="Arakawa K."/>
        </authorList>
    </citation>
    <scope>NUCLEOTIDE SEQUENCE [LARGE SCALE GENOMIC DNA]</scope>
</reference>
<dbReference type="Proteomes" id="UP000299102">
    <property type="component" value="Unassembled WGS sequence"/>
</dbReference>
<accession>A0A4C1WSH5</accession>
<evidence type="ECO:0000313" key="2">
    <source>
        <dbReference type="EMBL" id="GBP53269.1"/>
    </source>
</evidence>
<dbReference type="EMBL" id="BGZK01000619">
    <property type="protein sequence ID" value="GBP53269.1"/>
    <property type="molecule type" value="Genomic_DNA"/>
</dbReference>
<sequence>MGNADRSRHGDPAVKCARWRRCGVCSNPDGLHLFNSCANLDIDHHIAIRLIALFHTNPPDAFTKDSLEKSRRPTRCIKDSSRAVVLSIAQYIKLGVILDKSVDPGPKTPAVIMEGCITERAGRRRTPSSTRRHHTRRPTLSHRAL</sequence>
<feature type="compositionally biased region" description="Basic residues" evidence="1">
    <location>
        <begin position="122"/>
        <end position="145"/>
    </location>
</feature>
<feature type="region of interest" description="Disordered" evidence="1">
    <location>
        <begin position="120"/>
        <end position="145"/>
    </location>
</feature>
<gene>
    <name evidence="2" type="ORF">EVAR_88153_1</name>
</gene>
<comment type="caution">
    <text evidence="2">The sequence shown here is derived from an EMBL/GenBank/DDBJ whole genome shotgun (WGS) entry which is preliminary data.</text>
</comment>
<evidence type="ECO:0000256" key="1">
    <source>
        <dbReference type="SAM" id="MobiDB-lite"/>
    </source>
</evidence>
<keyword evidence="3" id="KW-1185">Reference proteome</keyword>